<dbReference type="EMBL" id="GBRH01173733">
    <property type="protein sequence ID" value="JAE24163.1"/>
    <property type="molecule type" value="Transcribed_RNA"/>
</dbReference>
<sequence>MKLMGRSILSLAQPPPRHSSAAGQAPLMAVVETPLD</sequence>
<name>A0A0A9GUA0_ARUDO</name>
<protein>
    <submittedName>
        <fullName evidence="2">Uncharacterized protein</fullName>
    </submittedName>
</protein>
<evidence type="ECO:0000256" key="1">
    <source>
        <dbReference type="SAM" id="MobiDB-lite"/>
    </source>
</evidence>
<dbReference type="AlphaFoldDB" id="A0A0A9GUA0"/>
<proteinExistence type="predicted"/>
<evidence type="ECO:0000313" key="2">
    <source>
        <dbReference type="EMBL" id="JAE24163.1"/>
    </source>
</evidence>
<feature type="region of interest" description="Disordered" evidence="1">
    <location>
        <begin position="1"/>
        <end position="25"/>
    </location>
</feature>
<reference evidence="2" key="2">
    <citation type="journal article" date="2015" name="Data Brief">
        <title>Shoot transcriptome of the giant reed, Arundo donax.</title>
        <authorList>
            <person name="Barrero R.A."/>
            <person name="Guerrero F.D."/>
            <person name="Moolhuijzen P."/>
            <person name="Goolsby J.A."/>
            <person name="Tidwell J."/>
            <person name="Bellgard S.E."/>
            <person name="Bellgard M.I."/>
        </authorList>
    </citation>
    <scope>NUCLEOTIDE SEQUENCE</scope>
    <source>
        <tissue evidence="2">Shoot tissue taken approximately 20 cm above the soil surface</tissue>
    </source>
</reference>
<reference evidence="2" key="1">
    <citation type="submission" date="2014-09" db="EMBL/GenBank/DDBJ databases">
        <authorList>
            <person name="Magalhaes I.L.F."/>
            <person name="Oliveira U."/>
            <person name="Santos F.R."/>
            <person name="Vidigal T.H.D.A."/>
            <person name="Brescovit A.D."/>
            <person name="Santos A.J."/>
        </authorList>
    </citation>
    <scope>NUCLEOTIDE SEQUENCE</scope>
    <source>
        <tissue evidence="2">Shoot tissue taken approximately 20 cm above the soil surface</tissue>
    </source>
</reference>
<organism evidence="2">
    <name type="scientific">Arundo donax</name>
    <name type="common">Giant reed</name>
    <name type="synonym">Donax arundinaceus</name>
    <dbReference type="NCBI Taxonomy" id="35708"/>
    <lineage>
        <taxon>Eukaryota</taxon>
        <taxon>Viridiplantae</taxon>
        <taxon>Streptophyta</taxon>
        <taxon>Embryophyta</taxon>
        <taxon>Tracheophyta</taxon>
        <taxon>Spermatophyta</taxon>
        <taxon>Magnoliopsida</taxon>
        <taxon>Liliopsida</taxon>
        <taxon>Poales</taxon>
        <taxon>Poaceae</taxon>
        <taxon>PACMAD clade</taxon>
        <taxon>Arundinoideae</taxon>
        <taxon>Arundineae</taxon>
        <taxon>Arundo</taxon>
    </lineage>
</organism>
<accession>A0A0A9GUA0</accession>